<keyword evidence="10" id="KW-1185">Reference proteome</keyword>
<feature type="transmembrane region" description="Helical" evidence="7">
    <location>
        <begin position="127"/>
        <end position="146"/>
    </location>
</feature>
<keyword evidence="2" id="KW-0813">Transport</keyword>
<dbReference type="Gene3D" id="1.20.1720.10">
    <property type="entry name" value="Multidrug resistance protein D"/>
    <property type="match status" value="1"/>
</dbReference>
<accession>A0AAJ0LXX5</accession>
<feature type="transmembrane region" description="Helical" evidence="7">
    <location>
        <begin position="524"/>
        <end position="545"/>
    </location>
</feature>
<dbReference type="Proteomes" id="UP001273166">
    <property type="component" value="Unassembled WGS sequence"/>
</dbReference>
<evidence type="ECO:0000259" key="8">
    <source>
        <dbReference type="PROSITE" id="PS50850"/>
    </source>
</evidence>
<dbReference type="GO" id="GO:0022857">
    <property type="term" value="F:transmembrane transporter activity"/>
    <property type="evidence" value="ECO:0007669"/>
    <property type="project" value="InterPro"/>
</dbReference>
<dbReference type="InterPro" id="IPR011701">
    <property type="entry name" value="MFS"/>
</dbReference>
<evidence type="ECO:0000256" key="3">
    <source>
        <dbReference type="ARBA" id="ARBA00022692"/>
    </source>
</evidence>
<dbReference type="PANTHER" id="PTHR23501:SF153">
    <property type="entry name" value="AFLATOXIN EFFLUX PUMP, PUTATIVE-RELATED"/>
    <property type="match status" value="1"/>
</dbReference>
<keyword evidence="3 7" id="KW-0812">Transmembrane</keyword>
<dbReference type="CDD" id="cd17502">
    <property type="entry name" value="MFS_Azr1_MDR_like"/>
    <property type="match status" value="1"/>
</dbReference>
<dbReference type="GO" id="GO:0005886">
    <property type="term" value="C:plasma membrane"/>
    <property type="evidence" value="ECO:0007669"/>
    <property type="project" value="TreeGrafter"/>
</dbReference>
<feature type="compositionally biased region" description="Polar residues" evidence="6">
    <location>
        <begin position="1"/>
        <end position="24"/>
    </location>
</feature>
<evidence type="ECO:0000256" key="4">
    <source>
        <dbReference type="ARBA" id="ARBA00022989"/>
    </source>
</evidence>
<sequence>MPSTRPKTPQGNAAMGSQDTLSSKRASDMEAATEPTANSKEDPGHPGQQSNEAPNKVTTTLVIVSVLLSMFLVALDRTIVSTAIPVISNEFNSLSDVGWYGSAYLLTCCAFQLLFGKIYTFFPVKIVLLTSILIFEAASAICGAAPNSVAFIVGRAISGVGAAGLFAGTIVCTVQVVPLHQRPKIQGLFGALFGLASIIGPIVGGAFTSHVTWRWCFYINLPIGGVAMAVIVLFLKLPDPETTKLPLAKKLVQLDLLGTAILVPGVVCLLLALQWGGTTYAWNDGRIIALLTLTGVLGVSYCLVQVFTSTATLPPRLVKQRNVVSAFWATLTINSGMYIFIYFLPIWFQAVRGVSPVDSGIRLLPVMLSMVVGSILAGGLNARIGYYTPVGMVGSCIMVVGAGLLTTFRVDTDSAKWIGYQVLYGFGMGTCFQVPNLAVQTALAPKDVPVGLALMFFGSLIGSTVFVSVGENVLSNQLLKRLAGLPGFDDRLVTSGGATALLDSIAPGARGAALVAYNAALRDVFLVGLIVTCLAVLGTFTLEWLSVKKDKKKAASPTPAEHSGDAEEKEVGETGK</sequence>
<evidence type="ECO:0000313" key="10">
    <source>
        <dbReference type="Proteomes" id="UP001273166"/>
    </source>
</evidence>
<feature type="transmembrane region" description="Helical" evidence="7">
    <location>
        <begin position="325"/>
        <end position="348"/>
    </location>
</feature>
<dbReference type="GeneID" id="87888915"/>
<feature type="transmembrane region" description="Helical" evidence="7">
    <location>
        <begin position="97"/>
        <end position="115"/>
    </location>
</feature>
<evidence type="ECO:0000256" key="6">
    <source>
        <dbReference type="SAM" id="MobiDB-lite"/>
    </source>
</evidence>
<gene>
    <name evidence="9" type="ORF">B0T15DRAFT_544499</name>
</gene>
<feature type="transmembrane region" description="Helical" evidence="7">
    <location>
        <begin position="384"/>
        <end position="405"/>
    </location>
</feature>
<feature type="transmembrane region" description="Helical" evidence="7">
    <location>
        <begin position="417"/>
        <end position="438"/>
    </location>
</feature>
<feature type="transmembrane region" description="Helical" evidence="7">
    <location>
        <begin position="217"/>
        <end position="235"/>
    </location>
</feature>
<dbReference type="FunFam" id="1.20.1250.20:FF:000196">
    <property type="entry name" value="MFS toxin efflux pump (AflT)"/>
    <property type="match status" value="1"/>
</dbReference>
<protein>
    <submittedName>
        <fullName evidence="9">Major facilitator superfamily domain-containing protein</fullName>
    </submittedName>
</protein>
<feature type="compositionally biased region" description="Basic and acidic residues" evidence="6">
    <location>
        <begin position="562"/>
        <end position="576"/>
    </location>
</feature>
<keyword evidence="4 7" id="KW-1133">Transmembrane helix</keyword>
<feature type="transmembrane region" description="Helical" evidence="7">
    <location>
        <begin position="256"/>
        <end position="275"/>
    </location>
</feature>
<comment type="subcellular location">
    <subcellularLocation>
        <location evidence="1">Membrane</location>
        <topology evidence="1">Multi-pass membrane protein</topology>
    </subcellularLocation>
</comment>
<feature type="transmembrane region" description="Helical" evidence="7">
    <location>
        <begin position="287"/>
        <end position="313"/>
    </location>
</feature>
<dbReference type="Gene3D" id="1.20.1250.20">
    <property type="entry name" value="MFS general substrate transporter like domains"/>
    <property type="match status" value="1"/>
</dbReference>
<feature type="transmembrane region" description="Helical" evidence="7">
    <location>
        <begin position="189"/>
        <end position="211"/>
    </location>
</feature>
<feature type="domain" description="Major facilitator superfamily (MFS) profile" evidence="8">
    <location>
        <begin position="62"/>
        <end position="547"/>
    </location>
</feature>
<name>A0AAJ0LXX5_9PEZI</name>
<evidence type="ECO:0000256" key="5">
    <source>
        <dbReference type="ARBA" id="ARBA00023136"/>
    </source>
</evidence>
<keyword evidence="5 7" id="KW-0472">Membrane</keyword>
<dbReference type="PRINTS" id="PR01036">
    <property type="entry name" value="TCRTETB"/>
</dbReference>
<dbReference type="PROSITE" id="PS50850">
    <property type="entry name" value="MFS"/>
    <property type="match status" value="1"/>
</dbReference>
<feature type="transmembrane region" description="Helical" evidence="7">
    <location>
        <begin position="450"/>
        <end position="469"/>
    </location>
</feature>
<feature type="region of interest" description="Disordered" evidence="6">
    <location>
        <begin position="549"/>
        <end position="576"/>
    </location>
</feature>
<reference evidence="9" key="2">
    <citation type="submission" date="2023-06" db="EMBL/GenBank/DDBJ databases">
        <authorList>
            <consortium name="Lawrence Berkeley National Laboratory"/>
            <person name="Mondo S.J."/>
            <person name="Hensen N."/>
            <person name="Bonometti L."/>
            <person name="Westerberg I."/>
            <person name="Brannstrom I.O."/>
            <person name="Guillou S."/>
            <person name="Cros-Aarteil S."/>
            <person name="Calhoun S."/>
            <person name="Haridas S."/>
            <person name="Kuo A."/>
            <person name="Pangilinan J."/>
            <person name="Riley R."/>
            <person name="Labutti K."/>
            <person name="Andreopoulos B."/>
            <person name="Lipzen A."/>
            <person name="Chen C."/>
            <person name="Yanf M."/>
            <person name="Daum C."/>
            <person name="Ng V."/>
            <person name="Clum A."/>
            <person name="Steindorff A."/>
            <person name="Ohm R."/>
            <person name="Martin F."/>
            <person name="Silar P."/>
            <person name="Natvig D."/>
            <person name="Lalanne C."/>
            <person name="Gautier V."/>
            <person name="Ament-Velasquez S.L."/>
            <person name="Kruys A."/>
            <person name="Hutchinson M.I."/>
            <person name="Powell A.J."/>
            <person name="Barry K."/>
            <person name="Miller A.N."/>
            <person name="Grigoriev I.V."/>
            <person name="Debuchy R."/>
            <person name="Gladieux P."/>
            <person name="Thoren M.H."/>
            <person name="Johannesson H."/>
        </authorList>
    </citation>
    <scope>NUCLEOTIDE SEQUENCE</scope>
    <source>
        <strain evidence="9">CBS 333.67</strain>
    </source>
</reference>
<dbReference type="EMBL" id="JAUDZG010000008">
    <property type="protein sequence ID" value="KAK3301744.1"/>
    <property type="molecule type" value="Genomic_DNA"/>
</dbReference>
<dbReference type="InterPro" id="IPR020846">
    <property type="entry name" value="MFS_dom"/>
</dbReference>
<comment type="caution">
    <text evidence="9">The sequence shown here is derived from an EMBL/GenBank/DDBJ whole genome shotgun (WGS) entry which is preliminary data.</text>
</comment>
<feature type="transmembrane region" description="Helical" evidence="7">
    <location>
        <begin position="360"/>
        <end position="377"/>
    </location>
</feature>
<dbReference type="Pfam" id="PF07690">
    <property type="entry name" value="MFS_1"/>
    <property type="match status" value="1"/>
</dbReference>
<organism evidence="9 10">
    <name type="scientific">Chaetomium strumarium</name>
    <dbReference type="NCBI Taxonomy" id="1170767"/>
    <lineage>
        <taxon>Eukaryota</taxon>
        <taxon>Fungi</taxon>
        <taxon>Dikarya</taxon>
        <taxon>Ascomycota</taxon>
        <taxon>Pezizomycotina</taxon>
        <taxon>Sordariomycetes</taxon>
        <taxon>Sordariomycetidae</taxon>
        <taxon>Sordariales</taxon>
        <taxon>Chaetomiaceae</taxon>
        <taxon>Chaetomium</taxon>
    </lineage>
</organism>
<dbReference type="SUPFAM" id="SSF103473">
    <property type="entry name" value="MFS general substrate transporter"/>
    <property type="match status" value="1"/>
</dbReference>
<evidence type="ECO:0000256" key="1">
    <source>
        <dbReference type="ARBA" id="ARBA00004141"/>
    </source>
</evidence>
<evidence type="ECO:0000256" key="2">
    <source>
        <dbReference type="ARBA" id="ARBA00022448"/>
    </source>
</evidence>
<dbReference type="InterPro" id="IPR036259">
    <property type="entry name" value="MFS_trans_sf"/>
</dbReference>
<evidence type="ECO:0000256" key="7">
    <source>
        <dbReference type="SAM" id="Phobius"/>
    </source>
</evidence>
<dbReference type="FunFam" id="1.20.1720.10:FF:000012">
    <property type="entry name" value="MFS toxin efflux pump (AflT)"/>
    <property type="match status" value="1"/>
</dbReference>
<evidence type="ECO:0000313" key="9">
    <source>
        <dbReference type="EMBL" id="KAK3301744.1"/>
    </source>
</evidence>
<dbReference type="PANTHER" id="PTHR23501">
    <property type="entry name" value="MAJOR FACILITATOR SUPERFAMILY"/>
    <property type="match status" value="1"/>
</dbReference>
<feature type="transmembrane region" description="Helical" evidence="7">
    <location>
        <begin position="152"/>
        <end position="177"/>
    </location>
</feature>
<feature type="region of interest" description="Disordered" evidence="6">
    <location>
        <begin position="1"/>
        <end position="53"/>
    </location>
</feature>
<proteinExistence type="predicted"/>
<reference evidence="9" key="1">
    <citation type="journal article" date="2023" name="Mol. Phylogenet. Evol.">
        <title>Genome-scale phylogeny and comparative genomics of the fungal order Sordariales.</title>
        <authorList>
            <person name="Hensen N."/>
            <person name="Bonometti L."/>
            <person name="Westerberg I."/>
            <person name="Brannstrom I.O."/>
            <person name="Guillou S."/>
            <person name="Cros-Aarteil S."/>
            <person name="Calhoun S."/>
            <person name="Haridas S."/>
            <person name="Kuo A."/>
            <person name="Mondo S."/>
            <person name="Pangilinan J."/>
            <person name="Riley R."/>
            <person name="LaButti K."/>
            <person name="Andreopoulos B."/>
            <person name="Lipzen A."/>
            <person name="Chen C."/>
            <person name="Yan M."/>
            <person name="Daum C."/>
            <person name="Ng V."/>
            <person name="Clum A."/>
            <person name="Steindorff A."/>
            <person name="Ohm R.A."/>
            <person name="Martin F."/>
            <person name="Silar P."/>
            <person name="Natvig D.O."/>
            <person name="Lalanne C."/>
            <person name="Gautier V."/>
            <person name="Ament-Velasquez S.L."/>
            <person name="Kruys A."/>
            <person name="Hutchinson M.I."/>
            <person name="Powell A.J."/>
            <person name="Barry K."/>
            <person name="Miller A.N."/>
            <person name="Grigoriev I.V."/>
            <person name="Debuchy R."/>
            <person name="Gladieux P."/>
            <person name="Hiltunen Thoren M."/>
            <person name="Johannesson H."/>
        </authorList>
    </citation>
    <scope>NUCLEOTIDE SEQUENCE</scope>
    <source>
        <strain evidence="9">CBS 333.67</strain>
    </source>
</reference>
<dbReference type="RefSeq" id="XP_062717524.1">
    <property type="nucleotide sequence ID" value="XM_062870086.1"/>
</dbReference>
<dbReference type="AlphaFoldDB" id="A0AAJ0LXX5"/>